<dbReference type="OrthoDB" id="8482304at2"/>
<accession>A0A1H8RAJ6</accession>
<dbReference type="Gene3D" id="1.25.40.10">
    <property type="entry name" value="Tetratricopeptide repeat domain"/>
    <property type="match status" value="2"/>
</dbReference>
<dbReference type="Pfam" id="PF00486">
    <property type="entry name" value="Trans_reg_C"/>
    <property type="match status" value="1"/>
</dbReference>
<dbReference type="PROSITE" id="PS51755">
    <property type="entry name" value="OMPR_PHOB"/>
    <property type="match status" value="1"/>
</dbReference>
<feature type="compositionally biased region" description="Pro residues" evidence="6">
    <location>
        <begin position="266"/>
        <end position="285"/>
    </location>
</feature>
<dbReference type="EMBL" id="FOEF01000001">
    <property type="protein sequence ID" value="SEO63184.1"/>
    <property type="molecule type" value="Genomic_DNA"/>
</dbReference>
<dbReference type="SMART" id="SM01043">
    <property type="entry name" value="BTAD"/>
    <property type="match status" value="1"/>
</dbReference>
<dbReference type="STRING" id="394193.SAMN04489732_101693"/>
<dbReference type="InterPro" id="IPR041664">
    <property type="entry name" value="AAA_16"/>
</dbReference>
<reference evidence="8 9" key="1">
    <citation type="submission" date="2016-10" db="EMBL/GenBank/DDBJ databases">
        <authorList>
            <person name="de Groot N.N."/>
        </authorList>
    </citation>
    <scope>NUCLEOTIDE SEQUENCE [LARGE SCALE GENOMIC DNA]</scope>
    <source>
        <strain evidence="8 9">DSM 44993</strain>
    </source>
</reference>
<evidence type="ECO:0000313" key="8">
    <source>
        <dbReference type="EMBL" id="SEO63184.1"/>
    </source>
</evidence>
<dbReference type="Gene3D" id="1.10.10.10">
    <property type="entry name" value="Winged helix-like DNA-binding domain superfamily/Winged helix DNA-binding domain"/>
    <property type="match status" value="1"/>
</dbReference>
<dbReference type="Pfam" id="PF03704">
    <property type="entry name" value="BTAD"/>
    <property type="match status" value="1"/>
</dbReference>
<dbReference type="InterPro" id="IPR001867">
    <property type="entry name" value="OmpR/PhoB-type_DNA-bd"/>
</dbReference>
<organism evidence="8 9">
    <name type="scientific">Amycolatopsis saalfeldensis</name>
    <dbReference type="NCBI Taxonomy" id="394193"/>
    <lineage>
        <taxon>Bacteria</taxon>
        <taxon>Bacillati</taxon>
        <taxon>Actinomycetota</taxon>
        <taxon>Actinomycetes</taxon>
        <taxon>Pseudonocardiales</taxon>
        <taxon>Pseudonocardiaceae</taxon>
        <taxon>Amycolatopsis</taxon>
    </lineage>
</organism>
<feature type="domain" description="OmpR/PhoB-type" evidence="7">
    <location>
        <begin position="1"/>
        <end position="110"/>
    </location>
</feature>
<protein>
    <submittedName>
        <fullName evidence="8">DNA-binding transcriptional activator of the SARP family</fullName>
    </submittedName>
</protein>
<dbReference type="SUPFAM" id="SSF48452">
    <property type="entry name" value="TPR-like"/>
    <property type="match status" value="2"/>
</dbReference>
<dbReference type="InterPro" id="IPR027417">
    <property type="entry name" value="P-loop_NTPase"/>
</dbReference>
<evidence type="ECO:0000256" key="1">
    <source>
        <dbReference type="ARBA" id="ARBA00005820"/>
    </source>
</evidence>
<dbReference type="Pfam" id="PF13191">
    <property type="entry name" value="AAA_16"/>
    <property type="match status" value="1"/>
</dbReference>
<dbReference type="GO" id="GO:0000160">
    <property type="term" value="P:phosphorelay signal transduction system"/>
    <property type="evidence" value="ECO:0007669"/>
    <property type="project" value="InterPro"/>
</dbReference>
<keyword evidence="2" id="KW-0805">Transcription regulation</keyword>
<proteinExistence type="inferred from homology"/>
<evidence type="ECO:0000313" key="9">
    <source>
        <dbReference type="Proteomes" id="UP000198582"/>
    </source>
</evidence>
<evidence type="ECO:0000256" key="2">
    <source>
        <dbReference type="ARBA" id="ARBA00023015"/>
    </source>
</evidence>
<dbReference type="InterPro" id="IPR016032">
    <property type="entry name" value="Sig_transdc_resp-reg_C-effctor"/>
</dbReference>
<keyword evidence="3 5" id="KW-0238">DNA-binding</keyword>
<dbReference type="GO" id="GO:0003677">
    <property type="term" value="F:DNA binding"/>
    <property type="evidence" value="ECO:0007669"/>
    <property type="project" value="UniProtKB-UniRule"/>
</dbReference>
<dbReference type="GO" id="GO:0006355">
    <property type="term" value="P:regulation of DNA-templated transcription"/>
    <property type="evidence" value="ECO:0007669"/>
    <property type="project" value="InterPro"/>
</dbReference>
<dbReference type="PANTHER" id="PTHR35807">
    <property type="entry name" value="TRANSCRIPTIONAL REGULATOR REDD-RELATED"/>
    <property type="match status" value="1"/>
</dbReference>
<evidence type="ECO:0000256" key="4">
    <source>
        <dbReference type="ARBA" id="ARBA00023163"/>
    </source>
</evidence>
<comment type="similarity">
    <text evidence="1">Belongs to the AfsR/DnrI/RedD regulatory family.</text>
</comment>
<dbReference type="InterPro" id="IPR051677">
    <property type="entry name" value="AfsR-DnrI-RedD_regulator"/>
</dbReference>
<dbReference type="Proteomes" id="UP000198582">
    <property type="component" value="Unassembled WGS sequence"/>
</dbReference>
<dbReference type="RefSeq" id="WP_091612205.1">
    <property type="nucleotide sequence ID" value="NZ_FOEF01000001.1"/>
</dbReference>
<dbReference type="SMART" id="SM00862">
    <property type="entry name" value="Trans_reg_C"/>
    <property type="match status" value="1"/>
</dbReference>
<dbReference type="InterPro" id="IPR011990">
    <property type="entry name" value="TPR-like_helical_dom_sf"/>
</dbReference>
<name>A0A1H8RAJ6_9PSEU</name>
<keyword evidence="4" id="KW-0804">Transcription</keyword>
<dbReference type="SUPFAM" id="SSF46894">
    <property type="entry name" value="C-terminal effector domain of the bipartite response regulators"/>
    <property type="match status" value="1"/>
</dbReference>
<dbReference type="CDD" id="cd00383">
    <property type="entry name" value="trans_reg_C"/>
    <property type="match status" value="1"/>
</dbReference>
<dbReference type="CDD" id="cd15831">
    <property type="entry name" value="BTAD"/>
    <property type="match status" value="1"/>
</dbReference>
<dbReference type="SUPFAM" id="SSF52540">
    <property type="entry name" value="P-loop containing nucleoside triphosphate hydrolases"/>
    <property type="match status" value="1"/>
</dbReference>
<dbReference type="InterPro" id="IPR005158">
    <property type="entry name" value="BTAD"/>
</dbReference>
<evidence type="ECO:0000256" key="3">
    <source>
        <dbReference type="ARBA" id="ARBA00023125"/>
    </source>
</evidence>
<gene>
    <name evidence="8" type="ORF">SAMN04489732_101693</name>
</gene>
<dbReference type="PANTHER" id="PTHR35807:SF1">
    <property type="entry name" value="TRANSCRIPTIONAL REGULATOR REDD"/>
    <property type="match status" value="1"/>
</dbReference>
<evidence type="ECO:0000259" key="7">
    <source>
        <dbReference type="PROSITE" id="PS51755"/>
    </source>
</evidence>
<evidence type="ECO:0000256" key="5">
    <source>
        <dbReference type="PROSITE-ProRule" id="PRU01091"/>
    </source>
</evidence>
<evidence type="ECO:0000256" key="6">
    <source>
        <dbReference type="SAM" id="MobiDB-lite"/>
    </source>
</evidence>
<dbReference type="AlphaFoldDB" id="A0A1H8RAJ6"/>
<dbReference type="Gene3D" id="3.40.50.300">
    <property type="entry name" value="P-loop containing nucleotide triphosphate hydrolases"/>
    <property type="match status" value="1"/>
</dbReference>
<sequence length="1089" mass="117374">MSAADGAGPGFTAPRVQLLGPVKAWRGNTELDLGSAHRRTVFAVLAMSPNRTVSREELIDAVWGDAPPASAQGSIYTYISGLRRVLEPGRARGTGPQLLASIGSGYSLCVEPETIDVHHFEALREKAHRHLTADELRPARQVLDEALGLWHGTPLSGLPGPFADAQRARLEELRLATVERRALAVLNDGGHGELIAGLTALTQEHPFRETLRGLLMRALDAGGRRTEALAVYTDVRDRLIETSGTEPGPALRELSERIRDGQSRPAAPPATPRPSPAPARVPRFPVPVLPPRPDVFLDRADETLLVREAVAGLPSGLGRSVWVEGEPGIGKTALLAETLAMAQEAGCKPLFAAADALDQRFALRPLLDALGVHPRASDLRRAELAVALAENPDQDPVEGLLGLVRELCADEPLVLVVDDLQWADDTTLRVWRYLSRETRRLPLLLIGACRPIPRPAALDSLRAELSADGADVLALGPLPETAIRDLSADLTGAPPGQVLRILISYAAGNPRYAKETVETLLSNSMILLDGAQAIVDGNSCRSIPSPLGSRVTLYLSFLSSGTRDVLRWAALLGKEFSLADIAIATERQATALVGAVEEALAAGVLVESEERLKFRHPLLRRVLCEKTPAAMRVALHRQLAESFQGAGASPERVAEQLAAAPVQIDSWVTAWLLEHIGSVATGAPRMAVDLLRHVVTQGTLPAEAREPLTATLARLLFWLGREPEAEARSVVARTEDSRQAAEMRWILAYIYYRRGEFAEAAEEVRRTLADPNVPEMWRGRHETLRVTIERLAADETSQPDLSELGVLDGLDDAAEPLDTARRLAATRAVPGEMHLAGAVHYYWRGRWPEALAELDTVIKGGAETASYVLRSPGSALLVHGVGALIAGHRNEPEEARAHLDAASRQHWPNDLEPNGGDYLLAAEAQLAELEGRPEAALAALSPLLDPGYPPSARQQWLPDLARLAVQLGDQRAHQALRMMGTGDTAEMPPTHAAAAAHCRGLVTADPDAILGAAAHYELAGRVLKYARANEDAAILLAGSGRLDEARTAFRTALTSYTTLGAVWDVRRAEGRMQPFGIRRANPVRRAAGE</sequence>
<dbReference type="InterPro" id="IPR036388">
    <property type="entry name" value="WH-like_DNA-bd_sf"/>
</dbReference>
<keyword evidence="9" id="KW-1185">Reference proteome</keyword>
<feature type="DNA-binding region" description="OmpR/PhoB-type" evidence="5">
    <location>
        <begin position="1"/>
        <end position="110"/>
    </location>
</feature>
<feature type="region of interest" description="Disordered" evidence="6">
    <location>
        <begin position="259"/>
        <end position="285"/>
    </location>
</feature>